<evidence type="ECO:0000313" key="2">
    <source>
        <dbReference type="Proteomes" id="UP000672934"/>
    </source>
</evidence>
<dbReference type="Proteomes" id="UP000672934">
    <property type="component" value="Unassembled WGS sequence"/>
</dbReference>
<dbReference type="AlphaFoldDB" id="A0A916MV38"/>
<proteinExistence type="predicted"/>
<gene>
    <name evidence="1" type="ORF">LMG31506_02419</name>
</gene>
<accession>A0A916MV38</accession>
<dbReference type="InterPro" id="IPR018721">
    <property type="entry name" value="DUF2252"/>
</dbReference>
<evidence type="ECO:0008006" key="3">
    <source>
        <dbReference type="Google" id="ProtNLM"/>
    </source>
</evidence>
<keyword evidence="2" id="KW-1185">Reference proteome</keyword>
<comment type="caution">
    <text evidence="1">The sequence shown here is derived from an EMBL/GenBank/DDBJ whole genome shotgun (WGS) entry which is preliminary data.</text>
</comment>
<sequence>MADELVYQLVCSYQNRMQSYAGMGILDTWYDRITFDRLLKEETSPDIQKRIRRSIERAADRTSEALLPKLAELVGDKWTILDAPPAVFHVRGQHTLFDPDDDWMTAKNVDEVAVKVFKEYLGTLAPDRQRLLSHFTLHDRAFKVVGVGSVGTRCLIQLMIDSHGKPIFLQVKEAARSVVGRYFKCPAVAHEGRRVVEGQRLMQAASDLFLGWTKGPYGRHFYVRQLRDMKLSPQIELMDAEVLGKYAALCGWVLARAHAKSGGLAAEISGYLGTGDRMAEVMVGYSNSYADQVEKDYERFVAACRSGRLEARTEVDMAADFRV</sequence>
<organism evidence="1 2">
    <name type="scientific">Cupriavidus yeoncheonensis</name>
    <dbReference type="NCBI Taxonomy" id="1462994"/>
    <lineage>
        <taxon>Bacteria</taxon>
        <taxon>Pseudomonadati</taxon>
        <taxon>Pseudomonadota</taxon>
        <taxon>Betaproteobacteria</taxon>
        <taxon>Burkholderiales</taxon>
        <taxon>Burkholderiaceae</taxon>
        <taxon>Cupriavidus</taxon>
    </lineage>
</organism>
<dbReference type="EMBL" id="CAJPUY010000007">
    <property type="protein sequence ID" value="CAG2140902.1"/>
    <property type="molecule type" value="Genomic_DNA"/>
</dbReference>
<dbReference type="PANTHER" id="PTHR39441:SF1">
    <property type="entry name" value="DUF2252 DOMAIN-CONTAINING PROTEIN"/>
    <property type="match status" value="1"/>
</dbReference>
<name>A0A916MV38_9BURK</name>
<evidence type="ECO:0000313" key="1">
    <source>
        <dbReference type="EMBL" id="CAG2140902.1"/>
    </source>
</evidence>
<reference evidence="1" key="1">
    <citation type="submission" date="2021-03" db="EMBL/GenBank/DDBJ databases">
        <authorList>
            <person name="Peeters C."/>
        </authorList>
    </citation>
    <scope>NUCLEOTIDE SEQUENCE</scope>
    <source>
        <strain evidence="1">LMG 31506</strain>
    </source>
</reference>
<protein>
    <recommendedName>
        <fullName evidence="3">DUF2252 domain-containing protein</fullName>
    </recommendedName>
</protein>
<dbReference type="Pfam" id="PF10009">
    <property type="entry name" value="DUF2252"/>
    <property type="match status" value="1"/>
</dbReference>
<dbReference type="PANTHER" id="PTHR39441">
    <property type="entry name" value="DUF2252 DOMAIN-CONTAINING PROTEIN"/>
    <property type="match status" value="1"/>
</dbReference>